<accession>A0A8X6N0H1</accession>
<dbReference type="Proteomes" id="UP000887013">
    <property type="component" value="Unassembled WGS sequence"/>
</dbReference>
<gene>
    <name evidence="1" type="ORF">NPIL_22061</name>
</gene>
<organism evidence="1 2">
    <name type="scientific">Nephila pilipes</name>
    <name type="common">Giant wood spider</name>
    <name type="synonym">Nephila maculata</name>
    <dbReference type="NCBI Taxonomy" id="299642"/>
    <lineage>
        <taxon>Eukaryota</taxon>
        <taxon>Metazoa</taxon>
        <taxon>Ecdysozoa</taxon>
        <taxon>Arthropoda</taxon>
        <taxon>Chelicerata</taxon>
        <taxon>Arachnida</taxon>
        <taxon>Araneae</taxon>
        <taxon>Araneomorphae</taxon>
        <taxon>Entelegynae</taxon>
        <taxon>Araneoidea</taxon>
        <taxon>Nephilidae</taxon>
        <taxon>Nephila</taxon>
    </lineage>
</organism>
<evidence type="ECO:0000313" key="2">
    <source>
        <dbReference type="Proteomes" id="UP000887013"/>
    </source>
</evidence>
<dbReference type="EMBL" id="BMAW01004264">
    <property type="protein sequence ID" value="GFS87879.1"/>
    <property type="molecule type" value="Genomic_DNA"/>
</dbReference>
<sequence>MCLGEKKAIPYTSLQFFFSIVFILESADQANLSRQRRLTSLRECGRKGGPRQCRPRKAITITTLRSYLGSRAAAFSLVWQKGGDVVCWFFFTFETTRLDATGRCLIES</sequence>
<reference evidence="1" key="1">
    <citation type="submission" date="2020-08" db="EMBL/GenBank/DDBJ databases">
        <title>Multicomponent nature underlies the extraordinary mechanical properties of spider dragline silk.</title>
        <authorList>
            <person name="Kono N."/>
            <person name="Nakamura H."/>
            <person name="Mori M."/>
            <person name="Yoshida Y."/>
            <person name="Ohtoshi R."/>
            <person name="Malay A.D."/>
            <person name="Moran D.A.P."/>
            <person name="Tomita M."/>
            <person name="Numata K."/>
            <person name="Arakawa K."/>
        </authorList>
    </citation>
    <scope>NUCLEOTIDE SEQUENCE</scope>
</reference>
<proteinExistence type="predicted"/>
<name>A0A8X6N0H1_NEPPI</name>
<comment type="caution">
    <text evidence="1">The sequence shown here is derived from an EMBL/GenBank/DDBJ whole genome shotgun (WGS) entry which is preliminary data.</text>
</comment>
<protein>
    <submittedName>
        <fullName evidence="1">Uncharacterized protein</fullName>
    </submittedName>
</protein>
<keyword evidence="2" id="KW-1185">Reference proteome</keyword>
<evidence type="ECO:0000313" key="1">
    <source>
        <dbReference type="EMBL" id="GFS87879.1"/>
    </source>
</evidence>
<dbReference type="AlphaFoldDB" id="A0A8X6N0H1"/>